<dbReference type="InterPro" id="IPR013766">
    <property type="entry name" value="Thioredoxin_domain"/>
</dbReference>
<dbReference type="Pfam" id="PF00085">
    <property type="entry name" value="Thioredoxin"/>
    <property type="match status" value="1"/>
</dbReference>
<dbReference type="GO" id="GO:0015035">
    <property type="term" value="F:protein-disulfide reductase activity"/>
    <property type="evidence" value="ECO:0007669"/>
    <property type="project" value="InterPro"/>
</dbReference>
<gene>
    <name evidence="10" type="ORF">KFK09_011931</name>
</gene>
<evidence type="ECO:0000313" key="10">
    <source>
        <dbReference type="EMBL" id="KAI0511306.1"/>
    </source>
</evidence>
<evidence type="ECO:0000256" key="6">
    <source>
        <dbReference type="ARBA" id="ARBA00023284"/>
    </source>
</evidence>
<keyword evidence="3" id="KW-0963">Cytoplasm</keyword>
<dbReference type="CDD" id="cd02947">
    <property type="entry name" value="TRX_family"/>
    <property type="match status" value="1"/>
</dbReference>
<dbReference type="PROSITE" id="PS00194">
    <property type="entry name" value="THIOREDOXIN_1"/>
    <property type="match status" value="1"/>
</dbReference>
<keyword evidence="6" id="KW-0676">Redox-active center</keyword>
<dbReference type="PROSITE" id="PS51352">
    <property type="entry name" value="THIOREDOXIN_2"/>
    <property type="match status" value="1"/>
</dbReference>
<reference evidence="10" key="1">
    <citation type="journal article" date="2022" name="Front. Genet.">
        <title>Chromosome-Scale Assembly of the Dendrobium nobile Genome Provides Insights Into the Molecular Mechanism of the Biosynthesis of the Medicinal Active Ingredient of Dendrobium.</title>
        <authorList>
            <person name="Xu Q."/>
            <person name="Niu S.-C."/>
            <person name="Li K.-L."/>
            <person name="Zheng P.-J."/>
            <person name="Zhang X.-J."/>
            <person name="Jia Y."/>
            <person name="Liu Y."/>
            <person name="Niu Y.-X."/>
            <person name="Yu L.-H."/>
            <person name="Chen D.-F."/>
            <person name="Zhang G.-Q."/>
        </authorList>
    </citation>
    <scope>NUCLEOTIDE SEQUENCE</scope>
    <source>
        <tissue evidence="10">Leaf</tissue>
    </source>
</reference>
<evidence type="ECO:0000259" key="9">
    <source>
        <dbReference type="PROSITE" id="PS51352"/>
    </source>
</evidence>
<dbReference type="InterPro" id="IPR036249">
    <property type="entry name" value="Thioredoxin-like_sf"/>
</dbReference>
<evidence type="ECO:0000256" key="5">
    <source>
        <dbReference type="ARBA" id="ARBA00023157"/>
    </source>
</evidence>
<evidence type="ECO:0000256" key="8">
    <source>
        <dbReference type="ARBA" id="ARBA00078030"/>
    </source>
</evidence>
<organism evidence="10 11">
    <name type="scientific">Dendrobium nobile</name>
    <name type="common">Orchid</name>
    <dbReference type="NCBI Taxonomy" id="94219"/>
    <lineage>
        <taxon>Eukaryota</taxon>
        <taxon>Viridiplantae</taxon>
        <taxon>Streptophyta</taxon>
        <taxon>Embryophyta</taxon>
        <taxon>Tracheophyta</taxon>
        <taxon>Spermatophyta</taxon>
        <taxon>Magnoliopsida</taxon>
        <taxon>Liliopsida</taxon>
        <taxon>Asparagales</taxon>
        <taxon>Orchidaceae</taxon>
        <taxon>Epidendroideae</taxon>
        <taxon>Malaxideae</taxon>
        <taxon>Dendrobiinae</taxon>
        <taxon>Dendrobium</taxon>
    </lineage>
</organism>
<sequence length="114" mass="13029">MAEEEGAVIKCHTIEEWNEQIELTQESKQLVIVDFTAAWCGPCRMIAPIFDELAKKFVDVVFLKVDVDDLKTVAQEWEITAMPTFIFLKEGTLLDKLVGANEDELNEKIELHMT</sequence>
<dbReference type="SMR" id="A0A8T3BE81"/>
<dbReference type="GO" id="GO:0016671">
    <property type="term" value="F:oxidoreductase activity, acting on a sulfur group of donors, disulfide as acceptor"/>
    <property type="evidence" value="ECO:0007669"/>
    <property type="project" value="UniProtKB-ARBA"/>
</dbReference>
<dbReference type="OrthoDB" id="10263751at2759"/>
<comment type="caution">
    <text evidence="10">The sequence shown here is derived from an EMBL/GenBank/DDBJ whole genome shotgun (WGS) entry which is preliminary data.</text>
</comment>
<comment type="similarity">
    <text evidence="7">Belongs to the thioredoxin family. Plant H-type subfamily.</text>
</comment>
<dbReference type="Proteomes" id="UP000829196">
    <property type="component" value="Unassembled WGS sequence"/>
</dbReference>
<evidence type="ECO:0000256" key="1">
    <source>
        <dbReference type="ARBA" id="ARBA00004496"/>
    </source>
</evidence>
<evidence type="ECO:0000313" key="11">
    <source>
        <dbReference type="Proteomes" id="UP000829196"/>
    </source>
</evidence>
<dbReference type="FunFam" id="3.40.30.10:FF:000104">
    <property type="entry name" value="Thioredoxin"/>
    <property type="match status" value="1"/>
</dbReference>
<dbReference type="NCBIfam" id="TIGR01068">
    <property type="entry name" value="thioredoxin"/>
    <property type="match status" value="1"/>
</dbReference>
<protein>
    <recommendedName>
        <fullName evidence="8">Phloem sap 13 kDa protein 1</fullName>
    </recommendedName>
</protein>
<comment type="subcellular location">
    <subcellularLocation>
        <location evidence="1">Cytoplasm</location>
    </subcellularLocation>
</comment>
<evidence type="ECO:0000256" key="7">
    <source>
        <dbReference type="ARBA" id="ARBA00038353"/>
    </source>
</evidence>
<keyword evidence="5" id="KW-1015">Disulfide bond</keyword>
<dbReference type="InterPro" id="IPR005746">
    <property type="entry name" value="Thioredoxin"/>
</dbReference>
<dbReference type="GO" id="GO:0005737">
    <property type="term" value="C:cytoplasm"/>
    <property type="evidence" value="ECO:0007669"/>
    <property type="project" value="UniProtKB-SubCell"/>
</dbReference>
<accession>A0A8T3BE81</accession>
<evidence type="ECO:0000256" key="3">
    <source>
        <dbReference type="ARBA" id="ARBA00022490"/>
    </source>
</evidence>
<dbReference type="PRINTS" id="PR00421">
    <property type="entry name" value="THIOREDOXIN"/>
</dbReference>
<dbReference type="InterPro" id="IPR017937">
    <property type="entry name" value="Thioredoxin_CS"/>
</dbReference>
<keyword evidence="2" id="KW-0813">Transport</keyword>
<dbReference type="Gene3D" id="3.40.30.10">
    <property type="entry name" value="Glutaredoxin"/>
    <property type="match status" value="1"/>
</dbReference>
<keyword evidence="4" id="KW-0249">Electron transport</keyword>
<dbReference type="InterPro" id="IPR050620">
    <property type="entry name" value="Thioredoxin_H-type-like"/>
</dbReference>
<evidence type="ECO:0000256" key="2">
    <source>
        <dbReference type="ARBA" id="ARBA00022448"/>
    </source>
</evidence>
<dbReference type="PANTHER" id="PTHR10438:SF425">
    <property type="entry name" value="THIOREDOXIN H1"/>
    <property type="match status" value="1"/>
</dbReference>
<dbReference type="AlphaFoldDB" id="A0A8T3BE81"/>
<name>A0A8T3BE81_DENNO</name>
<dbReference type="EMBL" id="JAGYWB010000009">
    <property type="protein sequence ID" value="KAI0511306.1"/>
    <property type="molecule type" value="Genomic_DNA"/>
</dbReference>
<proteinExistence type="inferred from homology"/>
<dbReference type="PANTHER" id="PTHR10438">
    <property type="entry name" value="THIOREDOXIN"/>
    <property type="match status" value="1"/>
</dbReference>
<dbReference type="SUPFAM" id="SSF52833">
    <property type="entry name" value="Thioredoxin-like"/>
    <property type="match status" value="1"/>
</dbReference>
<evidence type="ECO:0000256" key="4">
    <source>
        <dbReference type="ARBA" id="ARBA00022982"/>
    </source>
</evidence>
<keyword evidence="11" id="KW-1185">Reference proteome</keyword>
<feature type="domain" description="Thioredoxin" evidence="9">
    <location>
        <begin position="1"/>
        <end position="114"/>
    </location>
</feature>